<evidence type="ECO:0000313" key="3">
    <source>
        <dbReference type="Proteomes" id="UP000708208"/>
    </source>
</evidence>
<dbReference type="AlphaFoldDB" id="A0A8J2PS72"/>
<sequence>MILHQTQLAAGISAIGKAVSQVVKIKTVDNSGKEIRLEAAKALNDAGRLLTDLQFKLLLARRAHITPTLNFLMKTIAGQNPVGVLLYGTDFKEKVEASKSISKVGKELRKEKPPNSQPKKADAPNRPSSYKQNSGALNYQRPPVPYK</sequence>
<feature type="region of interest" description="Disordered" evidence="1">
    <location>
        <begin position="102"/>
        <end position="147"/>
    </location>
</feature>
<gene>
    <name evidence="2" type="ORF">AFUS01_LOCUS35713</name>
</gene>
<accession>A0A8J2PS72</accession>
<dbReference type="OrthoDB" id="7555207at2759"/>
<keyword evidence="3" id="KW-1185">Reference proteome</keyword>
<proteinExistence type="predicted"/>
<name>A0A8J2PS72_9HEXA</name>
<feature type="non-terminal residue" evidence="2">
    <location>
        <position position="147"/>
    </location>
</feature>
<comment type="caution">
    <text evidence="2">The sequence shown here is derived from an EMBL/GenBank/DDBJ whole genome shotgun (WGS) entry which is preliminary data.</text>
</comment>
<evidence type="ECO:0000256" key="1">
    <source>
        <dbReference type="SAM" id="MobiDB-lite"/>
    </source>
</evidence>
<feature type="compositionally biased region" description="Polar residues" evidence="1">
    <location>
        <begin position="126"/>
        <end position="137"/>
    </location>
</feature>
<dbReference type="EMBL" id="CAJVCH010536939">
    <property type="protein sequence ID" value="CAG7825611.1"/>
    <property type="molecule type" value="Genomic_DNA"/>
</dbReference>
<organism evidence="2 3">
    <name type="scientific">Allacma fusca</name>
    <dbReference type="NCBI Taxonomy" id="39272"/>
    <lineage>
        <taxon>Eukaryota</taxon>
        <taxon>Metazoa</taxon>
        <taxon>Ecdysozoa</taxon>
        <taxon>Arthropoda</taxon>
        <taxon>Hexapoda</taxon>
        <taxon>Collembola</taxon>
        <taxon>Symphypleona</taxon>
        <taxon>Sminthuridae</taxon>
        <taxon>Allacma</taxon>
    </lineage>
</organism>
<dbReference type="Proteomes" id="UP000708208">
    <property type="component" value="Unassembled WGS sequence"/>
</dbReference>
<reference evidence="2" key="1">
    <citation type="submission" date="2021-06" db="EMBL/GenBank/DDBJ databases">
        <authorList>
            <person name="Hodson N. C."/>
            <person name="Mongue J. A."/>
            <person name="Jaron S. K."/>
        </authorList>
    </citation>
    <scope>NUCLEOTIDE SEQUENCE</scope>
</reference>
<protein>
    <submittedName>
        <fullName evidence="2">Uncharacterized protein</fullName>
    </submittedName>
</protein>
<evidence type="ECO:0000313" key="2">
    <source>
        <dbReference type="EMBL" id="CAG7825611.1"/>
    </source>
</evidence>
<feature type="compositionally biased region" description="Basic and acidic residues" evidence="1">
    <location>
        <begin position="104"/>
        <end position="123"/>
    </location>
</feature>